<keyword evidence="4" id="KW-0964">Secreted</keyword>
<evidence type="ECO:0000256" key="4">
    <source>
        <dbReference type="RuleBase" id="RU362073"/>
    </source>
</evidence>
<comment type="similarity">
    <text evidence="1 4">Belongs to the bacterial flagellin family.</text>
</comment>
<keyword evidence="3 4" id="KW-0975">Bacterial flagellum</keyword>
<feature type="domain" description="Flagellin N-terminal" evidence="5">
    <location>
        <begin position="16"/>
        <end position="138"/>
    </location>
</feature>
<dbReference type="PRINTS" id="PR00207">
    <property type="entry name" value="FLAGELLIN"/>
</dbReference>
<evidence type="ECO:0000313" key="7">
    <source>
        <dbReference type="EMBL" id="SFE52173.1"/>
    </source>
</evidence>
<dbReference type="InterPro" id="IPR042187">
    <property type="entry name" value="Flagellin_C_sub2"/>
</dbReference>
<dbReference type="InterPro" id="IPR001029">
    <property type="entry name" value="Flagellin_N"/>
</dbReference>
<dbReference type="Proteomes" id="UP000199516">
    <property type="component" value="Unassembled WGS sequence"/>
</dbReference>
<dbReference type="EMBL" id="FONT01000002">
    <property type="protein sequence ID" value="SFE52173.1"/>
    <property type="molecule type" value="Genomic_DNA"/>
</dbReference>
<reference evidence="7 8" key="1">
    <citation type="submission" date="2016-10" db="EMBL/GenBank/DDBJ databases">
        <authorList>
            <person name="de Groot N.N."/>
        </authorList>
    </citation>
    <scope>NUCLEOTIDE SEQUENCE [LARGE SCALE GENOMIC DNA]</scope>
    <source>
        <strain evidence="7 8">DSM 23995</strain>
    </source>
</reference>
<dbReference type="STRING" id="930128.SAMN05192532_102135"/>
<dbReference type="GO" id="GO:0005576">
    <property type="term" value="C:extracellular region"/>
    <property type="evidence" value="ECO:0007669"/>
    <property type="project" value="UniProtKB-SubCell"/>
</dbReference>
<dbReference type="Pfam" id="PF00669">
    <property type="entry name" value="Flagellin_N"/>
    <property type="match status" value="1"/>
</dbReference>
<organism evidence="7 8">
    <name type="scientific">Alteribacillus iranensis</name>
    <dbReference type="NCBI Taxonomy" id="930128"/>
    <lineage>
        <taxon>Bacteria</taxon>
        <taxon>Bacillati</taxon>
        <taxon>Bacillota</taxon>
        <taxon>Bacilli</taxon>
        <taxon>Bacillales</taxon>
        <taxon>Bacillaceae</taxon>
        <taxon>Alteribacillus</taxon>
    </lineage>
</organism>
<accession>A0A1I2BA43</accession>
<evidence type="ECO:0000259" key="5">
    <source>
        <dbReference type="Pfam" id="PF00669"/>
    </source>
</evidence>
<dbReference type="Gene3D" id="1.20.1330.10">
    <property type="entry name" value="f41 fragment of flagellin, N-terminal domain"/>
    <property type="match status" value="2"/>
</dbReference>
<dbReference type="Gene3D" id="6.10.10.10">
    <property type="entry name" value="Flagellar export chaperone, C-terminal domain"/>
    <property type="match status" value="1"/>
</dbReference>
<dbReference type="InterPro" id="IPR011659">
    <property type="entry name" value="WD40"/>
</dbReference>
<dbReference type="InterPro" id="IPR046358">
    <property type="entry name" value="Flagellin_C"/>
</dbReference>
<dbReference type="InterPro" id="IPR001492">
    <property type="entry name" value="Flagellin"/>
</dbReference>
<evidence type="ECO:0000256" key="3">
    <source>
        <dbReference type="ARBA" id="ARBA00023143"/>
    </source>
</evidence>
<dbReference type="SUPFAM" id="SSF64518">
    <property type="entry name" value="Phase 1 flagellin"/>
    <property type="match status" value="2"/>
</dbReference>
<comment type="subcellular location">
    <subcellularLocation>
        <location evidence="4">Secreted</location>
    </subcellularLocation>
    <subcellularLocation>
        <location evidence="4">Bacterial flagellum</location>
    </subcellularLocation>
</comment>
<dbReference type="GO" id="GO:0005198">
    <property type="term" value="F:structural molecule activity"/>
    <property type="evidence" value="ECO:0007669"/>
    <property type="project" value="UniProtKB-UniRule"/>
</dbReference>
<dbReference type="GO" id="GO:0009288">
    <property type="term" value="C:bacterial-type flagellum"/>
    <property type="evidence" value="ECO:0007669"/>
    <property type="project" value="UniProtKB-SubCell"/>
</dbReference>
<protein>
    <recommendedName>
        <fullName evidence="2 4">Flagellin</fullName>
    </recommendedName>
</protein>
<dbReference type="Pfam" id="PF00700">
    <property type="entry name" value="Flagellin_C"/>
    <property type="match status" value="1"/>
</dbReference>
<dbReference type="Pfam" id="PF07676">
    <property type="entry name" value="PD40"/>
    <property type="match status" value="1"/>
</dbReference>
<dbReference type="AlphaFoldDB" id="A0A1I2BA43"/>
<evidence type="ECO:0000256" key="2">
    <source>
        <dbReference type="ARBA" id="ARBA00020110"/>
    </source>
</evidence>
<sequence>MGMNIRPAGLMIGQQRKNQLQLNQSFAKLGSGLQITRAADDAAGLAISEKMRALIRGAEQASRNIQDGASMLQAAEGGMEEISEMLQRMRELTVQASNDTLTSRDRQLIDEEIKQLNQGIRNTILHTEFNTQQVLSNTEEATYAYEERSASIVSHVGSVSQSHSLVTDYNKVGWNSSQREVVTSNERGVTRPSTLSSTDAPFSYKVSTVVDHEPRWSNDGKSIIFQSTRDGGEYVVAADGSADPKENTTGLASRGQQVYTDNNTVRLSQSGDTLRLQERTASGYWSTISHFSYNSSTDSNRGYSFSPRIDGSNQTSFVYSDSDGNLQRVDLDLNTREITGTEQLITTNDRLNLPPENNTITLQDTPDLYRMNTGETSLQVEKHTDSGKEVLTYWDGNGSPPDGGYYTVSGRDITFHDKAVIGNEPIDDAQDYYHVSYVSSSNPKPEAHVTSLSSSAEIYNMDGSDGPRSLRIMVGGREVSREDLLDTVPTDPTTADGVYVNTGSGQVEFYGSWRPAHNESVTVEYLRDMDGRNGIHSYDIPSDIDTYNLDEPDGPRSLRVYVGGTEVEYSDTDGYTFNSTSGEISLHGNARPDVAAGEEVRYEYVRDRQDYLTTEEVYGISLGSTYPEVYNLDGNGPSSIVVLKNGTERVPYSYVNGFQYNEDSNVIELYGDHRPDVNDTYEIRMTAAGSISRQDEVVEVDLMRTPETYGVEDDNIPSTFDVKVDGVTIDYDPTKQNGYVYNSATERIEIYGDARPDASNSGTTNVRVEYVYENPRVVLRPDTYDFRVPTDTLNYGLGEEDGPVSAVVTYKGVEIPYDEESGFTLDIGTGKLSLHGDYRPTNADNAGDYRFYTLRQNAIEMSVPPGAQVYKVEWNGEDVPEVKNGHGYQVNENNVKLVGDARPNVTPSLSRTEMEVFYHDSTDVPLDISPMTMDMKVDCEKNNVSHLFSEVDPDAIEVKLNGETLATDQFSLAGGKIDIHDELVNLQLGDNSIEVDYRIRHVTGYESNSYTYQVGAGQGDQYQVDIASFNNLLLDTDQLCVTSVDTAQQSLGVIDEALTFVNGERSSIGAAQNRMEAMKSVADTVAETTSQSESQIRDVDMAKEIMKMTRANLLSQTTQSMIVQANQQAQSVLQLLK</sequence>
<evidence type="ECO:0000313" key="8">
    <source>
        <dbReference type="Proteomes" id="UP000199516"/>
    </source>
</evidence>
<dbReference type="OrthoDB" id="2791545at2"/>
<comment type="function">
    <text evidence="4">Flagellin is the subunit protein which polymerizes to form the filaments of bacterial flagella.</text>
</comment>
<dbReference type="PANTHER" id="PTHR42792">
    <property type="entry name" value="FLAGELLIN"/>
    <property type="match status" value="1"/>
</dbReference>
<dbReference type="PANTHER" id="PTHR42792:SF2">
    <property type="entry name" value="FLAGELLIN"/>
    <property type="match status" value="1"/>
</dbReference>
<gene>
    <name evidence="7" type="ORF">SAMN05192532_102135</name>
</gene>
<proteinExistence type="inferred from homology"/>
<evidence type="ECO:0000259" key="6">
    <source>
        <dbReference type="Pfam" id="PF00700"/>
    </source>
</evidence>
<name>A0A1I2BA43_9BACI</name>
<keyword evidence="8" id="KW-1185">Reference proteome</keyword>
<feature type="domain" description="Flagellin C-terminal" evidence="6">
    <location>
        <begin position="1051"/>
        <end position="1136"/>
    </location>
</feature>
<evidence type="ECO:0000256" key="1">
    <source>
        <dbReference type="ARBA" id="ARBA00005709"/>
    </source>
</evidence>